<feature type="transmembrane region" description="Helical" evidence="1">
    <location>
        <begin position="12"/>
        <end position="34"/>
    </location>
</feature>
<feature type="transmembrane region" description="Helical" evidence="1">
    <location>
        <begin position="139"/>
        <end position="154"/>
    </location>
</feature>
<evidence type="ECO:0000256" key="1">
    <source>
        <dbReference type="SAM" id="Phobius"/>
    </source>
</evidence>
<protein>
    <recommendedName>
        <fullName evidence="3">Polysaccharide polymerase</fullName>
    </recommendedName>
</protein>
<feature type="transmembrane region" description="Helical" evidence="1">
    <location>
        <begin position="113"/>
        <end position="132"/>
    </location>
</feature>
<feature type="transmembrane region" description="Helical" evidence="1">
    <location>
        <begin position="293"/>
        <end position="312"/>
    </location>
</feature>
<dbReference type="EMBL" id="MT898182">
    <property type="protein sequence ID" value="QOS21261.1"/>
    <property type="molecule type" value="Genomic_DNA"/>
</dbReference>
<feature type="transmembrane region" description="Helical" evidence="1">
    <location>
        <begin position="221"/>
        <end position="242"/>
    </location>
</feature>
<keyword evidence="1" id="KW-0812">Transmembrane</keyword>
<dbReference type="InterPro" id="IPR049458">
    <property type="entry name" value="EpsG-like"/>
</dbReference>
<feature type="transmembrane region" description="Helical" evidence="1">
    <location>
        <begin position="160"/>
        <end position="182"/>
    </location>
</feature>
<gene>
    <name evidence="2" type="ORF">VP60_00032</name>
</gene>
<feature type="transmembrane region" description="Helical" evidence="1">
    <location>
        <begin position="194"/>
        <end position="215"/>
    </location>
</feature>
<proteinExistence type="predicted"/>
<organism evidence="2">
    <name type="scientific">Vibrio parahaemolyticus</name>
    <dbReference type="NCBI Taxonomy" id="670"/>
    <lineage>
        <taxon>Bacteria</taxon>
        <taxon>Pseudomonadati</taxon>
        <taxon>Pseudomonadota</taxon>
        <taxon>Gammaproteobacteria</taxon>
        <taxon>Vibrionales</taxon>
        <taxon>Vibrionaceae</taxon>
        <taxon>Vibrio</taxon>
    </lineage>
</organism>
<feature type="transmembrane region" description="Helical" evidence="1">
    <location>
        <begin position="64"/>
        <end position="83"/>
    </location>
</feature>
<feature type="transmembrane region" description="Helical" evidence="1">
    <location>
        <begin position="254"/>
        <end position="287"/>
    </location>
</feature>
<evidence type="ECO:0000313" key="2">
    <source>
        <dbReference type="EMBL" id="QOS21261.1"/>
    </source>
</evidence>
<dbReference type="AlphaFoldDB" id="A0A7M1W2R7"/>
<keyword evidence="1" id="KW-1133">Transmembrane helix</keyword>
<evidence type="ECO:0008006" key="3">
    <source>
        <dbReference type="Google" id="ProtNLM"/>
    </source>
</evidence>
<sequence length="326" mass="38179">MLLFRNGIRNDEIFEVFSVFILILFGVFFTYIMLDHYVDGDQVHYLYVYENLWKLNFLDAYEEYIRSLSSLELPYFLLIYLLGGYIDREIYLAASNVILIILAFKLLKKLGSYNTVAIFFLLTNFYFFVLYIPAERLKFAFIFLFLGLILYYNGKKKLSISFLIISSLTHVSLIILFVPFILKESWPVIKKRPIIAFVFIIILLIFLIFLSQHLISKFMSYSALGGNLSDVLKVVLLMFFSIFSMTKRKSNIPFVVLSFFWIGICVFILGGSRVNMLAFFLFIFFSIGYKKGLNVYVMSLLIYFSYASYNFVDTAIQYGDAFYFAK</sequence>
<name>A0A7M1W2R7_VIBPH</name>
<dbReference type="Pfam" id="PF14897">
    <property type="entry name" value="EpsG"/>
    <property type="match status" value="1"/>
</dbReference>
<keyword evidence="1" id="KW-0472">Membrane</keyword>
<reference evidence="2" key="1">
    <citation type="submission" date="2020-08" db="EMBL/GenBank/DDBJ databases">
        <title>Genetic structure, function and evolution of capsule biosynthesis loci in Vibrio parahaemolyticus.</title>
        <authorList>
            <person name="Li L."/>
            <person name="Bian S."/>
        </authorList>
    </citation>
    <scope>NUCLEOTIDE SEQUENCE</scope>
    <source>
        <strain evidence="2">VP60</strain>
    </source>
</reference>
<accession>A0A7M1W2R7</accession>